<dbReference type="InterPro" id="IPR000873">
    <property type="entry name" value="AMP-dep_synth/lig_dom"/>
</dbReference>
<dbReference type="GO" id="GO:0043041">
    <property type="term" value="P:amino acid activation for nonribosomal peptide biosynthetic process"/>
    <property type="evidence" value="ECO:0007669"/>
    <property type="project" value="TreeGrafter"/>
</dbReference>
<evidence type="ECO:0000256" key="3">
    <source>
        <dbReference type="ARBA" id="ARBA00022598"/>
    </source>
</evidence>
<dbReference type="InterPro" id="IPR001242">
    <property type="entry name" value="Condensation_dom"/>
</dbReference>
<evidence type="ECO:0000313" key="5">
    <source>
        <dbReference type="EMBL" id="TGJ78106.1"/>
    </source>
</evidence>
<dbReference type="SMART" id="SM00823">
    <property type="entry name" value="PKS_PP"/>
    <property type="match status" value="1"/>
</dbReference>
<dbReference type="AlphaFoldDB" id="A0A4Z0YKE1"/>
<dbReference type="PROSITE" id="PS50075">
    <property type="entry name" value="CARRIER"/>
    <property type="match status" value="1"/>
</dbReference>
<dbReference type="InterPro" id="IPR009081">
    <property type="entry name" value="PP-bd_ACP"/>
</dbReference>
<comment type="caution">
    <text evidence="5">The sequence shown here is derived from an EMBL/GenBank/DDBJ whole genome shotgun (WGS) entry which is preliminary data.</text>
</comment>
<reference evidence="5 6" key="1">
    <citation type="submission" date="2019-03" db="EMBL/GenBank/DDBJ databases">
        <title>Draft genome sequence of Xylaria hypoxylon DSM 108379, a ubiquitous saprotrophic-parasitic fungi on hardwood.</title>
        <authorList>
            <person name="Buettner E."/>
            <person name="Leonhardt S."/>
            <person name="Gebauer A.M."/>
            <person name="Liers C."/>
            <person name="Hofrichter M."/>
            <person name="Kellner H."/>
        </authorList>
    </citation>
    <scope>NUCLEOTIDE SEQUENCE [LARGE SCALE GENOMIC DNA]</scope>
    <source>
        <strain evidence="5 6">DSM 108379</strain>
    </source>
</reference>
<dbReference type="SUPFAM" id="SSF52777">
    <property type="entry name" value="CoA-dependent acyltransferases"/>
    <property type="match status" value="2"/>
</dbReference>
<dbReference type="Gene3D" id="1.10.1200.10">
    <property type="entry name" value="ACP-like"/>
    <property type="match status" value="1"/>
</dbReference>
<organism evidence="5 6">
    <name type="scientific">Xylaria hypoxylon</name>
    <dbReference type="NCBI Taxonomy" id="37992"/>
    <lineage>
        <taxon>Eukaryota</taxon>
        <taxon>Fungi</taxon>
        <taxon>Dikarya</taxon>
        <taxon>Ascomycota</taxon>
        <taxon>Pezizomycotina</taxon>
        <taxon>Sordariomycetes</taxon>
        <taxon>Xylariomycetidae</taxon>
        <taxon>Xylariales</taxon>
        <taxon>Xylariaceae</taxon>
        <taxon>Xylaria</taxon>
    </lineage>
</organism>
<keyword evidence="3" id="KW-0436">Ligase</keyword>
<feature type="domain" description="Carrier" evidence="4">
    <location>
        <begin position="375"/>
        <end position="452"/>
    </location>
</feature>
<dbReference type="PANTHER" id="PTHR45527:SF1">
    <property type="entry name" value="FATTY ACID SYNTHASE"/>
    <property type="match status" value="1"/>
</dbReference>
<evidence type="ECO:0000259" key="4">
    <source>
        <dbReference type="PROSITE" id="PS50075"/>
    </source>
</evidence>
<dbReference type="InterPro" id="IPR036736">
    <property type="entry name" value="ACP-like_sf"/>
</dbReference>
<dbReference type="Proteomes" id="UP000297716">
    <property type="component" value="Unassembled WGS sequence"/>
</dbReference>
<dbReference type="PANTHER" id="PTHR45527">
    <property type="entry name" value="NONRIBOSOMAL PEPTIDE SYNTHETASE"/>
    <property type="match status" value="1"/>
</dbReference>
<keyword evidence="2" id="KW-0597">Phosphoprotein</keyword>
<dbReference type="Gene3D" id="3.30.559.10">
    <property type="entry name" value="Chloramphenicol acetyltransferase-like domain"/>
    <property type="match status" value="1"/>
</dbReference>
<dbReference type="InterPro" id="IPR020806">
    <property type="entry name" value="PKS_PP-bd"/>
</dbReference>
<keyword evidence="6" id="KW-1185">Reference proteome</keyword>
<name>A0A4Z0YKE1_9PEZI</name>
<dbReference type="Gene3D" id="3.40.50.720">
    <property type="entry name" value="NAD(P)-binding Rossmann-like Domain"/>
    <property type="match status" value="1"/>
</dbReference>
<dbReference type="InterPro" id="IPR042099">
    <property type="entry name" value="ANL_N_sf"/>
</dbReference>
<dbReference type="GO" id="GO:0031177">
    <property type="term" value="F:phosphopantetheine binding"/>
    <property type="evidence" value="ECO:0007669"/>
    <property type="project" value="InterPro"/>
</dbReference>
<dbReference type="InterPro" id="IPR036291">
    <property type="entry name" value="NAD(P)-bd_dom_sf"/>
</dbReference>
<dbReference type="SUPFAM" id="SSF56801">
    <property type="entry name" value="Acetyl-CoA synthetase-like"/>
    <property type="match status" value="1"/>
</dbReference>
<dbReference type="Gene3D" id="3.40.50.12780">
    <property type="entry name" value="N-terminal domain of ligase-like"/>
    <property type="match status" value="1"/>
</dbReference>
<dbReference type="STRING" id="37992.A0A4Z0YKE1"/>
<protein>
    <recommendedName>
        <fullName evidence="4">Carrier domain-containing protein</fullName>
    </recommendedName>
</protein>
<dbReference type="CDD" id="cd19532">
    <property type="entry name" value="C_PKS-NRPS"/>
    <property type="match status" value="1"/>
</dbReference>
<evidence type="ECO:0000256" key="2">
    <source>
        <dbReference type="ARBA" id="ARBA00022553"/>
    </source>
</evidence>
<dbReference type="SUPFAM" id="SSF51735">
    <property type="entry name" value="NAD(P)-binding Rossmann-fold domains"/>
    <property type="match status" value="1"/>
</dbReference>
<dbReference type="Pfam" id="PF00668">
    <property type="entry name" value="Condensation"/>
    <property type="match status" value="1"/>
</dbReference>
<dbReference type="OrthoDB" id="542013at2759"/>
<dbReference type="Pfam" id="PF00106">
    <property type="entry name" value="adh_short"/>
    <property type="match status" value="1"/>
</dbReference>
<dbReference type="Pfam" id="PF00501">
    <property type="entry name" value="AMP-binding"/>
    <property type="match status" value="1"/>
</dbReference>
<feature type="non-terminal residue" evidence="5">
    <location>
        <position position="1078"/>
    </location>
</feature>
<dbReference type="InterPro" id="IPR002347">
    <property type="entry name" value="SDR_fam"/>
</dbReference>
<dbReference type="GO" id="GO:0016874">
    <property type="term" value="F:ligase activity"/>
    <property type="evidence" value="ECO:0007669"/>
    <property type="project" value="UniProtKB-KW"/>
</dbReference>
<dbReference type="EMBL" id="SKBN01000451">
    <property type="protein sequence ID" value="TGJ78106.1"/>
    <property type="molecule type" value="Genomic_DNA"/>
</dbReference>
<dbReference type="InterPro" id="IPR023213">
    <property type="entry name" value="CAT-like_dom_sf"/>
</dbReference>
<dbReference type="SUPFAM" id="SSF47336">
    <property type="entry name" value="ACP-like"/>
    <property type="match status" value="1"/>
</dbReference>
<dbReference type="GO" id="GO:0005737">
    <property type="term" value="C:cytoplasm"/>
    <property type="evidence" value="ECO:0007669"/>
    <property type="project" value="TreeGrafter"/>
</dbReference>
<dbReference type="Gene3D" id="3.30.559.30">
    <property type="entry name" value="Nonribosomal peptide synthetase, condensation domain"/>
    <property type="match status" value="1"/>
</dbReference>
<dbReference type="GO" id="GO:0044550">
    <property type="term" value="P:secondary metabolite biosynthetic process"/>
    <property type="evidence" value="ECO:0007669"/>
    <property type="project" value="TreeGrafter"/>
</dbReference>
<evidence type="ECO:0000256" key="1">
    <source>
        <dbReference type="ARBA" id="ARBA00022450"/>
    </source>
</evidence>
<sequence length="1078" mass="118784">MPPPPLSEQFWDARHPPANPTHLSFKGKTVLVTGANTGMGFQAALKYAQLGTSTLILAVRDASKGEEAKARITRDVTTGLDIIIKAVDLSTFNSVKEFAQDINKSVPALHVVELCAGIMSPSFATGAEGYENSFQVSILSTALMAILLLENVQQTAAVRGANDGYIPHVTFLNSSATQDVLEEWIPEDQTLVQRINDPTKFDHVSQYYLVKLAARYFIEGLAAHCSKSSPGGETNIIVNCCCPAMCRGTGLHRDYPWYVKLLMIPYNAICGRDPEHGSRTLVSAAGLGRESHGKFWFNDALPEYAGFMATERSKNLGKETNEEILKILREKAGLKGYLSNGGTNRALGAPLRGISRFSRFQAPYGLLMQAANEQQKTEIITDVFLSKIRSILQLNDNQPLLSLSSDAIGLDSIIAVDIQSWLRQELKVEISILDVVNSRTLSDLVRLVSDLFLADHALQFAQDKPTHDTHDIATVSTIHESIEEKAFSPNENIDYHNAEGELSGGTVSPTISTLDTVNSDISTAETPNVSQSQERKLAPEKIVPLSFAQSRFWFLNSFTDHPASFNVTTLITLKGHLDPQRLSSALNAVTQRHEALRTVFFFDENEKGPVQGILPASTLHLEWEATSAGEETVEATIRDIESHPFNFLDGPLLRMKLVSLFENTHYIVLGYHHIVMDGIGFDIFCSDLDSAYRGELNTNDEGLLQYPDFALRQLDSYKRGLWGKSIRPESLTFNSHKISFRLPKPLENNITRYCQTHSVNKFHFHLATFAALLFRFTGGRAKDVCIGVADGNRKQQDTLKCLGLFLNLLPLRIRNATGASFVDTLKATQLTSDNAFLNSGVPFDVILQELNAPRSPTTSPIFQAFMNYRPNVHETRKFLGCVADGKSLSVGENAYDVSLDILESRDRGNLVTMIVNVDLYSIDSPQVLGRSYINLLHAFAQDPTISPIGAPLHNEEDVSTAIRIGQGIQKDAYVGILQALGIEWVCSFLAVIRTGATCVPLDLEVGIERLRLITQDCCPSLILCDSSSEKYGRGLLFEGTDVRVMDITEFDATPATPCFANRASPGSRMMITYTSGTT</sequence>
<evidence type="ECO:0000313" key="6">
    <source>
        <dbReference type="Proteomes" id="UP000297716"/>
    </source>
</evidence>
<proteinExistence type="predicted"/>
<dbReference type="Pfam" id="PF00550">
    <property type="entry name" value="PP-binding"/>
    <property type="match status" value="1"/>
</dbReference>
<accession>A0A4Z0YKE1</accession>
<gene>
    <name evidence="5" type="ORF">E0Z10_g10656</name>
</gene>
<keyword evidence="1" id="KW-0596">Phosphopantetheine</keyword>